<dbReference type="AlphaFoldDB" id="A0A835XIP6"/>
<evidence type="ECO:0000256" key="5">
    <source>
        <dbReference type="ARBA" id="ARBA00022777"/>
    </source>
</evidence>
<evidence type="ECO:0000256" key="2">
    <source>
        <dbReference type="ARBA" id="ARBA00022527"/>
    </source>
</evidence>
<feature type="binding site" evidence="9">
    <location>
        <position position="33"/>
    </location>
    <ligand>
        <name>ATP</name>
        <dbReference type="ChEBI" id="CHEBI:30616"/>
    </ligand>
</feature>
<keyword evidence="13" id="KW-1185">Reference proteome</keyword>
<evidence type="ECO:0000256" key="3">
    <source>
        <dbReference type="ARBA" id="ARBA00022679"/>
    </source>
</evidence>
<evidence type="ECO:0000256" key="7">
    <source>
        <dbReference type="ARBA" id="ARBA00047811"/>
    </source>
</evidence>
<dbReference type="GO" id="GO:0005524">
    <property type="term" value="F:ATP binding"/>
    <property type="evidence" value="ECO:0007669"/>
    <property type="project" value="UniProtKB-UniRule"/>
</dbReference>
<feature type="compositionally biased region" description="Basic and acidic residues" evidence="10">
    <location>
        <begin position="1018"/>
        <end position="1030"/>
    </location>
</feature>
<evidence type="ECO:0000313" key="12">
    <source>
        <dbReference type="EMBL" id="KAG2485432.1"/>
    </source>
</evidence>
<evidence type="ECO:0000256" key="4">
    <source>
        <dbReference type="ARBA" id="ARBA00022741"/>
    </source>
</evidence>
<evidence type="ECO:0000256" key="9">
    <source>
        <dbReference type="PROSITE-ProRule" id="PRU10141"/>
    </source>
</evidence>
<dbReference type="FunFam" id="1.10.510.10:FF:000980">
    <property type="entry name" value="Predicted protein"/>
    <property type="match status" value="1"/>
</dbReference>
<dbReference type="EC" id="2.7.11.22" evidence="1"/>
<feature type="compositionally biased region" description="Low complexity" evidence="10">
    <location>
        <begin position="383"/>
        <end position="414"/>
    </location>
</feature>
<dbReference type="Gene3D" id="3.30.200.20">
    <property type="entry name" value="Phosphorylase Kinase, domain 1"/>
    <property type="match status" value="1"/>
</dbReference>
<protein>
    <recommendedName>
        <fullName evidence="1">cyclin-dependent kinase</fullName>
        <ecNumber evidence="1">2.7.11.22</ecNumber>
    </recommendedName>
</protein>
<feature type="region of interest" description="Disordered" evidence="10">
    <location>
        <begin position="922"/>
        <end position="1055"/>
    </location>
</feature>
<dbReference type="Proteomes" id="UP000612055">
    <property type="component" value="Unassembled WGS sequence"/>
</dbReference>
<dbReference type="InterPro" id="IPR050117">
    <property type="entry name" value="MAPK"/>
</dbReference>
<dbReference type="SMART" id="SM00220">
    <property type="entry name" value="S_TKc"/>
    <property type="match status" value="1"/>
</dbReference>
<organism evidence="12 13">
    <name type="scientific">Edaphochlamys debaryana</name>
    <dbReference type="NCBI Taxonomy" id="47281"/>
    <lineage>
        <taxon>Eukaryota</taxon>
        <taxon>Viridiplantae</taxon>
        <taxon>Chlorophyta</taxon>
        <taxon>core chlorophytes</taxon>
        <taxon>Chlorophyceae</taxon>
        <taxon>CS clade</taxon>
        <taxon>Chlamydomonadales</taxon>
        <taxon>Chlamydomonadales incertae sedis</taxon>
        <taxon>Edaphochlamys</taxon>
    </lineage>
</organism>
<accession>A0A835XIP6</accession>
<feature type="compositionally biased region" description="Low complexity" evidence="10">
    <location>
        <begin position="423"/>
        <end position="442"/>
    </location>
</feature>
<dbReference type="EMBL" id="JAEHOE010000129">
    <property type="protein sequence ID" value="KAG2485432.1"/>
    <property type="molecule type" value="Genomic_DNA"/>
</dbReference>
<keyword evidence="2" id="KW-0723">Serine/threonine-protein kinase</keyword>
<reference evidence="12" key="1">
    <citation type="journal article" date="2020" name="bioRxiv">
        <title>Comparative genomics of Chlamydomonas.</title>
        <authorList>
            <person name="Craig R.J."/>
            <person name="Hasan A.R."/>
            <person name="Ness R.W."/>
            <person name="Keightley P.D."/>
        </authorList>
    </citation>
    <scope>NUCLEOTIDE SEQUENCE</scope>
    <source>
        <strain evidence="12">CCAP 11/70</strain>
    </source>
</reference>
<feature type="region of interest" description="Disordered" evidence="10">
    <location>
        <begin position="724"/>
        <end position="753"/>
    </location>
</feature>
<keyword evidence="5" id="KW-0418">Kinase</keyword>
<evidence type="ECO:0000256" key="8">
    <source>
        <dbReference type="ARBA" id="ARBA00048367"/>
    </source>
</evidence>
<sequence length="1140" mass="118432">MEEYEYVSTLGEGAYGHVWKCTQRETGEEVAIKGFKQIMRLAVREVKVLQSLDHPSVIRLIEAFKSKTGRVYMVFPYIGQSAYQALDVYTDGLPPARLKLLAWQMVQALIYLHSKKIVHRDIKPANILLGEGGTAKLCDFGFARGTHCGPRDAERLSSYVVTRWYRAPEILVGDHYGPASDIWSLGCTLAELATGTPLFPGRSSADQLWRIMRCFGPLAPQQAQRMFTSDRLMADGLTEPPPCRPLRDRLKVDQGLFHLIRSCLHVDPLSRPTAEELLQMPYFWTVPSSIAGTPMEKAYREHEQRRAARKQHAAAAAAAHEANSTQPLLKPQSAHRATTAAAKYSSCTDVPPVAGVATPSTAFVSHLQSQSQLRPQPQPGPKPASVAAAPAATQPPWGAAPAAAPGAPERTAATMDGPRARRASGASSAASACAAPSPNSAGRETSAATSFMSGVSAATCNSLGAGARENTGADSLGLKPGPAEAGVLASLGLAGCASSDQPCRQMIGGSRDVQPEVADSPTAAHTATAHSEAAAQAALANPPHNLGAVPFGSFVGNVPETTGAGGTALAAAVKSLCILPDAGPISPVRQLQETQPQQASRPNTGRGGRKLTVAVSGLPSSAPIPLATPPGIVNEGTEDAPTRQGDRGLHAPTFNLLATSDGVNLEPAEAPLPGRHVRLASDLHNLHLHDSELDTPGSFTASPGSFIMARCNTARHLNLLSDSASHQRAAGLPAPAPGNRHPGNSKGHGGDQSSLLGVASAFLDSIGLGGVGAHPDHAHGPSGPIGGSSGPAVIDLLSTGCSMDFRTAGHTESGYHPGVKRGQGRPSSILKSTDVSGRIAGACHVSPRAPRRDPSHSHDQLDFARPQHSLSSLGALNMGPPCDNEAELMMRTMPTLPSTQPRAGSALMASAGASPLGALIEGDTSGECAQNHQGAEGSFAEDEDWIEPTGTPEYVGRRASLTPCARSKSQLAATPRSGSRNLGVQSLQPTSLNLSKSRSRTRFAAAAEPSPRAISVEGGRHAWAEEHGRTDPGSQQTSGGTPRGGGGGRGGSQQNVALLTRPDSASASASLGVVAVMKQRRWSAVDAGTEAQSAPESAPGPEDQRSLTAAARPGDHKGKKQTGGAFAKLMGVVRRALGAH</sequence>
<feature type="compositionally biased region" description="Polar residues" evidence="10">
    <location>
        <begin position="967"/>
        <end position="996"/>
    </location>
</feature>
<dbReference type="OrthoDB" id="548638at2759"/>
<dbReference type="SUPFAM" id="SSF56112">
    <property type="entry name" value="Protein kinase-like (PK-like)"/>
    <property type="match status" value="1"/>
</dbReference>
<dbReference type="PROSITE" id="PS00107">
    <property type="entry name" value="PROTEIN_KINASE_ATP"/>
    <property type="match status" value="1"/>
</dbReference>
<feature type="region of interest" description="Disordered" evidence="10">
    <location>
        <begin position="589"/>
        <end position="609"/>
    </location>
</feature>
<dbReference type="PROSITE" id="PS00108">
    <property type="entry name" value="PROTEIN_KINASE_ST"/>
    <property type="match status" value="1"/>
</dbReference>
<feature type="compositionally biased region" description="Gly residues" evidence="10">
    <location>
        <begin position="1041"/>
        <end position="1051"/>
    </location>
</feature>
<feature type="compositionally biased region" description="Low complexity" evidence="10">
    <location>
        <begin position="521"/>
        <end position="530"/>
    </location>
</feature>
<feature type="region of interest" description="Disordered" evidence="10">
    <location>
        <begin position="1086"/>
        <end position="1125"/>
    </location>
</feature>
<gene>
    <name evidence="12" type="ORF">HYH03_015812</name>
</gene>
<evidence type="ECO:0000259" key="11">
    <source>
        <dbReference type="PROSITE" id="PS50011"/>
    </source>
</evidence>
<evidence type="ECO:0000256" key="6">
    <source>
        <dbReference type="ARBA" id="ARBA00022840"/>
    </source>
</evidence>
<dbReference type="InterPro" id="IPR008271">
    <property type="entry name" value="Ser/Thr_kinase_AS"/>
</dbReference>
<comment type="caution">
    <text evidence="12">The sequence shown here is derived from an EMBL/GenBank/DDBJ whole genome shotgun (WGS) entry which is preliminary data.</text>
</comment>
<comment type="catalytic activity">
    <reaction evidence="8">
        <text>L-seryl-[protein] + ATP = O-phospho-L-seryl-[protein] + ADP + H(+)</text>
        <dbReference type="Rhea" id="RHEA:17989"/>
        <dbReference type="Rhea" id="RHEA-COMP:9863"/>
        <dbReference type="Rhea" id="RHEA-COMP:11604"/>
        <dbReference type="ChEBI" id="CHEBI:15378"/>
        <dbReference type="ChEBI" id="CHEBI:29999"/>
        <dbReference type="ChEBI" id="CHEBI:30616"/>
        <dbReference type="ChEBI" id="CHEBI:83421"/>
        <dbReference type="ChEBI" id="CHEBI:456216"/>
        <dbReference type="EC" id="2.7.11.22"/>
    </reaction>
</comment>
<dbReference type="GO" id="GO:0004693">
    <property type="term" value="F:cyclin-dependent protein serine/threonine kinase activity"/>
    <property type="evidence" value="ECO:0007669"/>
    <property type="project" value="UniProtKB-EC"/>
</dbReference>
<dbReference type="PANTHER" id="PTHR24055">
    <property type="entry name" value="MITOGEN-ACTIVATED PROTEIN KINASE"/>
    <property type="match status" value="1"/>
</dbReference>
<dbReference type="InterPro" id="IPR000719">
    <property type="entry name" value="Prot_kinase_dom"/>
</dbReference>
<dbReference type="Pfam" id="PF00069">
    <property type="entry name" value="Pkinase"/>
    <property type="match status" value="1"/>
</dbReference>
<keyword evidence="6 9" id="KW-0067">ATP-binding</keyword>
<feature type="compositionally biased region" description="Polar residues" evidence="10">
    <location>
        <begin position="589"/>
        <end position="603"/>
    </location>
</feature>
<dbReference type="PROSITE" id="PS50011">
    <property type="entry name" value="PROTEIN_KINASE_DOM"/>
    <property type="match status" value="1"/>
</dbReference>
<name>A0A835XIP6_9CHLO</name>
<feature type="region of interest" description="Disordered" evidence="10">
    <location>
        <begin position="365"/>
        <end position="446"/>
    </location>
</feature>
<feature type="domain" description="Protein kinase" evidence="11">
    <location>
        <begin position="4"/>
        <end position="283"/>
    </location>
</feature>
<dbReference type="InterPro" id="IPR017441">
    <property type="entry name" value="Protein_kinase_ATP_BS"/>
</dbReference>
<evidence type="ECO:0000256" key="10">
    <source>
        <dbReference type="SAM" id="MobiDB-lite"/>
    </source>
</evidence>
<evidence type="ECO:0000256" key="1">
    <source>
        <dbReference type="ARBA" id="ARBA00012425"/>
    </source>
</evidence>
<dbReference type="Gene3D" id="1.10.510.10">
    <property type="entry name" value="Transferase(Phosphotransferase) domain 1"/>
    <property type="match status" value="1"/>
</dbReference>
<comment type="catalytic activity">
    <reaction evidence="7">
        <text>L-threonyl-[protein] + ATP = O-phospho-L-threonyl-[protein] + ADP + H(+)</text>
        <dbReference type="Rhea" id="RHEA:46608"/>
        <dbReference type="Rhea" id="RHEA-COMP:11060"/>
        <dbReference type="Rhea" id="RHEA-COMP:11605"/>
        <dbReference type="ChEBI" id="CHEBI:15378"/>
        <dbReference type="ChEBI" id="CHEBI:30013"/>
        <dbReference type="ChEBI" id="CHEBI:30616"/>
        <dbReference type="ChEBI" id="CHEBI:61977"/>
        <dbReference type="ChEBI" id="CHEBI:456216"/>
        <dbReference type="EC" id="2.7.11.22"/>
    </reaction>
</comment>
<keyword evidence="3" id="KW-0808">Transferase</keyword>
<feature type="region of interest" description="Disordered" evidence="10">
    <location>
        <begin position="506"/>
        <end position="530"/>
    </location>
</feature>
<evidence type="ECO:0000313" key="13">
    <source>
        <dbReference type="Proteomes" id="UP000612055"/>
    </source>
</evidence>
<dbReference type="InterPro" id="IPR011009">
    <property type="entry name" value="Kinase-like_dom_sf"/>
</dbReference>
<keyword evidence="4 9" id="KW-0547">Nucleotide-binding</keyword>
<proteinExistence type="predicted"/>
<dbReference type="FunFam" id="3.30.200.20:FF:000049">
    <property type="entry name" value="cyclin-dependent kinase-like 1 isoform X1"/>
    <property type="match status" value="1"/>
</dbReference>